<keyword evidence="8 17" id="KW-0285">Flavoprotein</keyword>
<keyword evidence="9 17" id="KW-0274">FAD</keyword>
<dbReference type="Pfam" id="PF02873">
    <property type="entry name" value="MurB_C"/>
    <property type="match status" value="1"/>
</dbReference>
<evidence type="ECO:0000256" key="3">
    <source>
        <dbReference type="ARBA" id="ARBA00004496"/>
    </source>
</evidence>
<evidence type="ECO:0000256" key="14">
    <source>
        <dbReference type="ARBA" id="ARBA00023306"/>
    </source>
</evidence>
<dbReference type="InterPro" id="IPR016169">
    <property type="entry name" value="FAD-bd_PCMH_sub2"/>
</dbReference>
<keyword evidence="12 17" id="KW-0573">Peptidoglycan synthesis</keyword>
<feature type="active site" evidence="17">
    <location>
        <position position="161"/>
    </location>
</feature>
<keyword evidence="7 17" id="KW-0132">Cell division</keyword>
<keyword evidence="10 17" id="KW-0521">NADP</keyword>
<sequence length="350" mass="37250">MSELLADHTTLRLGGPAERLLIHTDPAAWPDLTHAVLHEAIAPFVLGGGSNTIADDTGYPGPVIRMATRGITARQLDGGVVEVTSQAGEPLSALVAFAITEGLSGIEYLAGIPGTVGAAPIQNTGAYGQQISDTLARLTVYDWSRRQLAVFYPEACGFGYRTSLFKAYPGRWTILEVVLRLTRSAYAAPVTYQHLAHHLGVPLHARVPLVEAARGVMIDRCQRGLSLSESGPDARQVGSVFLNPPITATQADEVCKAGGMVYRDDYRVLRTSAGWLLQLAGHDAGSQLAPGVSCSTRRALTLTAHDGATSAAFNAVLQTLARDVFTMTGIRLHPEPARPVAVLIAERDMP</sequence>
<dbReference type="Gene3D" id="3.30.43.10">
    <property type="entry name" value="Uridine Diphospho-n-acetylenolpyruvylglucosamine Reductase, domain 2"/>
    <property type="match status" value="1"/>
</dbReference>
<evidence type="ECO:0000256" key="7">
    <source>
        <dbReference type="ARBA" id="ARBA00022618"/>
    </source>
</evidence>
<evidence type="ECO:0000256" key="10">
    <source>
        <dbReference type="ARBA" id="ARBA00022857"/>
    </source>
</evidence>
<dbReference type="PANTHER" id="PTHR21071:SF4">
    <property type="entry name" value="UDP-N-ACETYLENOLPYRUVOYLGLUCOSAMINE REDUCTASE"/>
    <property type="match status" value="1"/>
</dbReference>
<dbReference type="SUPFAM" id="SSF56176">
    <property type="entry name" value="FAD-binding/transporter-associated domain-like"/>
    <property type="match status" value="1"/>
</dbReference>
<evidence type="ECO:0000256" key="9">
    <source>
        <dbReference type="ARBA" id="ARBA00022827"/>
    </source>
</evidence>
<feature type="active site" description="Proton donor" evidence="17">
    <location>
        <position position="239"/>
    </location>
</feature>
<dbReference type="NCBIfam" id="NF010478">
    <property type="entry name" value="PRK13903.1"/>
    <property type="match status" value="1"/>
</dbReference>
<dbReference type="PROSITE" id="PS51387">
    <property type="entry name" value="FAD_PCMH"/>
    <property type="match status" value="1"/>
</dbReference>
<keyword evidence="14 17" id="KW-0131">Cell cycle</keyword>
<dbReference type="Gene3D" id="3.90.78.10">
    <property type="entry name" value="UDP-N-acetylenolpyruvoylglucosamine reductase, C-terminal domain"/>
    <property type="match status" value="1"/>
</dbReference>
<evidence type="ECO:0000256" key="6">
    <source>
        <dbReference type="ARBA" id="ARBA00022490"/>
    </source>
</evidence>
<dbReference type="PANTHER" id="PTHR21071">
    <property type="entry name" value="UDP-N-ACETYLENOLPYRUVOYLGLUCOSAMINE REDUCTASE"/>
    <property type="match status" value="1"/>
</dbReference>
<evidence type="ECO:0000313" key="20">
    <source>
        <dbReference type="Proteomes" id="UP001225356"/>
    </source>
</evidence>
<dbReference type="InterPro" id="IPR016166">
    <property type="entry name" value="FAD-bd_PCMH"/>
</dbReference>
<evidence type="ECO:0000259" key="18">
    <source>
        <dbReference type="PROSITE" id="PS51387"/>
    </source>
</evidence>
<dbReference type="InterPro" id="IPR036635">
    <property type="entry name" value="MurB_C_sf"/>
</dbReference>
<comment type="subcellular location">
    <subcellularLocation>
        <location evidence="3 17">Cytoplasm</location>
    </subcellularLocation>
</comment>
<dbReference type="EC" id="1.3.1.98" evidence="17"/>
<evidence type="ECO:0000256" key="4">
    <source>
        <dbReference type="ARBA" id="ARBA00004752"/>
    </source>
</evidence>
<dbReference type="EMBL" id="JAUSQU010000001">
    <property type="protein sequence ID" value="MDP9841171.1"/>
    <property type="molecule type" value="Genomic_DNA"/>
</dbReference>
<feature type="domain" description="FAD-binding PCMH-type" evidence="18">
    <location>
        <begin position="12"/>
        <end position="184"/>
    </location>
</feature>
<keyword evidence="6 17" id="KW-0963">Cytoplasm</keyword>
<accession>A0ABT9Q355</accession>
<comment type="pathway">
    <text evidence="4 17">Cell wall biogenesis; peptidoglycan biosynthesis.</text>
</comment>
<dbReference type="InterPro" id="IPR006094">
    <property type="entry name" value="Oxid_FAD_bind_N"/>
</dbReference>
<dbReference type="HAMAP" id="MF_00037">
    <property type="entry name" value="MurB"/>
    <property type="match status" value="1"/>
</dbReference>
<evidence type="ECO:0000256" key="8">
    <source>
        <dbReference type="ARBA" id="ARBA00022630"/>
    </source>
</evidence>
<dbReference type="Pfam" id="PF01565">
    <property type="entry name" value="FAD_binding_4"/>
    <property type="match status" value="1"/>
</dbReference>
<comment type="cofactor">
    <cofactor evidence="1 17">
        <name>FAD</name>
        <dbReference type="ChEBI" id="CHEBI:57692"/>
    </cofactor>
</comment>
<evidence type="ECO:0000256" key="5">
    <source>
        <dbReference type="ARBA" id="ARBA00010485"/>
    </source>
</evidence>
<evidence type="ECO:0000256" key="13">
    <source>
        <dbReference type="ARBA" id="ARBA00023002"/>
    </source>
</evidence>
<comment type="similarity">
    <text evidence="5 17">Belongs to the MurB family.</text>
</comment>
<dbReference type="RefSeq" id="WP_307554265.1">
    <property type="nucleotide sequence ID" value="NZ_JAUSQU010000001.1"/>
</dbReference>
<gene>
    <name evidence="17" type="primary">murB</name>
    <name evidence="19" type="ORF">J2853_000382</name>
</gene>
<protein>
    <recommendedName>
        <fullName evidence="17">UDP-N-acetylenolpyruvoylglucosamine reductase</fullName>
        <ecNumber evidence="17">1.3.1.98</ecNumber>
    </recommendedName>
    <alternativeName>
        <fullName evidence="17">UDP-N-acetylmuramate dehydrogenase</fullName>
    </alternativeName>
</protein>
<proteinExistence type="inferred from homology"/>
<reference evidence="19 20" key="1">
    <citation type="submission" date="2023-07" db="EMBL/GenBank/DDBJ databases">
        <title>Sequencing the genomes of 1000 actinobacteria strains.</title>
        <authorList>
            <person name="Klenk H.-P."/>
        </authorList>
    </citation>
    <scope>NUCLEOTIDE SEQUENCE [LARGE SCALE GENOMIC DNA]</scope>
    <source>
        <strain evidence="19 20">DSM 46740</strain>
    </source>
</reference>
<evidence type="ECO:0000256" key="12">
    <source>
        <dbReference type="ARBA" id="ARBA00022984"/>
    </source>
</evidence>
<dbReference type="Gene3D" id="3.30.465.10">
    <property type="match status" value="1"/>
</dbReference>
<evidence type="ECO:0000256" key="15">
    <source>
        <dbReference type="ARBA" id="ARBA00023316"/>
    </source>
</evidence>
<evidence type="ECO:0000313" key="19">
    <source>
        <dbReference type="EMBL" id="MDP9841171.1"/>
    </source>
</evidence>
<keyword evidence="20" id="KW-1185">Reference proteome</keyword>
<organism evidence="19 20">
    <name type="scientific">Streptosporangium lutulentum</name>
    <dbReference type="NCBI Taxonomy" id="1461250"/>
    <lineage>
        <taxon>Bacteria</taxon>
        <taxon>Bacillati</taxon>
        <taxon>Actinomycetota</taxon>
        <taxon>Actinomycetes</taxon>
        <taxon>Streptosporangiales</taxon>
        <taxon>Streptosporangiaceae</taxon>
        <taxon>Streptosporangium</taxon>
    </lineage>
</organism>
<evidence type="ECO:0000256" key="17">
    <source>
        <dbReference type="HAMAP-Rule" id="MF_00037"/>
    </source>
</evidence>
<evidence type="ECO:0000256" key="11">
    <source>
        <dbReference type="ARBA" id="ARBA00022960"/>
    </source>
</evidence>
<dbReference type="SUPFAM" id="SSF56194">
    <property type="entry name" value="Uridine diphospho-N-Acetylenolpyruvylglucosamine reductase, MurB, C-terminal domain"/>
    <property type="match status" value="1"/>
</dbReference>
<comment type="function">
    <text evidence="2 17">Cell wall formation.</text>
</comment>
<comment type="catalytic activity">
    <reaction evidence="16 17">
        <text>UDP-N-acetyl-alpha-D-muramate + NADP(+) = UDP-N-acetyl-3-O-(1-carboxyvinyl)-alpha-D-glucosamine + NADPH + H(+)</text>
        <dbReference type="Rhea" id="RHEA:12248"/>
        <dbReference type="ChEBI" id="CHEBI:15378"/>
        <dbReference type="ChEBI" id="CHEBI:57783"/>
        <dbReference type="ChEBI" id="CHEBI:58349"/>
        <dbReference type="ChEBI" id="CHEBI:68483"/>
        <dbReference type="ChEBI" id="CHEBI:70757"/>
        <dbReference type="EC" id="1.3.1.98"/>
    </reaction>
</comment>
<keyword evidence="11 17" id="KW-0133">Cell shape</keyword>
<dbReference type="InterPro" id="IPR036318">
    <property type="entry name" value="FAD-bd_PCMH-like_sf"/>
</dbReference>
<name>A0ABT9Q355_9ACTN</name>
<comment type="caution">
    <text evidence="19">The sequence shown here is derived from an EMBL/GenBank/DDBJ whole genome shotgun (WGS) entry which is preliminary data.</text>
</comment>
<feature type="active site" evidence="17">
    <location>
        <position position="335"/>
    </location>
</feature>
<dbReference type="Proteomes" id="UP001225356">
    <property type="component" value="Unassembled WGS sequence"/>
</dbReference>
<dbReference type="GO" id="GO:0008762">
    <property type="term" value="F:UDP-N-acetylmuramate dehydrogenase activity"/>
    <property type="evidence" value="ECO:0007669"/>
    <property type="project" value="UniProtKB-EC"/>
</dbReference>
<dbReference type="InterPro" id="IPR011601">
    <property type="entry name" value="MurB_C"/>
</dbReference>
<dbReference type="InterPro" id="IPR003170">
    <property type="entry name" value="MurB"/>
</dbReference>
<evidence type="ECO:0000256" key="16">
    <source>
        <dbReference type="ARBA" id="ARBA00048914"/>
    </source>
</evidence>
<evidence type="ECO:0000256" key="1">
    <source>
        <dbReference type="ARBA" id="ARBA00001974"/>
    </source>
</evidence>
<keyword evidence="13 17" id="KW-0560">Oxidoreductase</keyword>
<evidence type="ECO:0000256" key="2">
    <source>
        <dbReference type="ARBA" id="ARBA00003921"/>
    </source>
</evidence>
<keyword evidence="15 17" id="KW-0961">Cell wall biogenesis/degradation</keyword>
<dbReference type="InterPro" id="IPR016167">
    <property type="entry name" value="FAD-bd_PCMH_sub1"/>
</dbReference>